<feature type="non-terminal residue" evidence="1">
    <location>
        <position position="1"/>
    </location>
</feature>
<keyword evidence="2" id="KW-1185">Reference proteome</keyword>
<dbReference type="EMBL" id="CAJVPV010014912">
    <property type="protein sequence ID" value="CAG8688816.1"/>
    <property type="molecule type" value="Genomic_DNA"/>
</dbReference>
<dbReference type="AlphaFoldDB" id="A0A9N9EP19"/>
<gene>
    <name evidence="1" type="ORF">AMORRO_LOCUS11550</name>
</gene>
<comment type="caution">
    <text evidence="1">The sequence shown here is derived from an EMBL/GenBank/DDBJ whole genome shotgun (WGS) entry which is preliminary data.</text>
</comment>
<name>A0A9N9EP19_9GLOM</name>
<reference evidence="1" key="1">
    <citation type="submission" date="2021-06" db="EMBL/GenBank/DDBJ databases">
        <authorList>
            <person name="Kallberg Y."/>
            <person name="Tangrot J."/>
            <person name="Rosling A."/>
        </authorList>
    </citation>
    <scope>NUCLEOTIDE SEQUENCE</scope>
    <source>
        <strain evidence="1">CL551</strain>
    </source>
</reference>
<accession>A0A9N9EP19</accession>
<protein>
    <submittedName>
        <fullName evidence="1">3167_t:CDS:1</fullName>
    </submittedName>
</protein>
<proteinExistence type="predicted"/>
<evidence type="ECO:0000313" key="1">
    <source>
        <dbReference type="EMBL" id="CAG8688816.1"/>
    </source>
</evidence>
<organism evidence="1 2">
    <name type="scientific">Acaulospora morrowiae</name>
    <dbReference type="NCBI Taxonomy" id="94023"/>
    <lineage>
        <taxon>Eukaryota</taxon>
        <taxon>Fungi</taxon>
        <taxon>Fungi incertae sedis</taxon>
        <taxon>Mucoromycota</taxon>
        <taxon>Glomeromycotina</taxon>
        <taxon>Glomeromycetes</taxon>
        <taxon>Diversisporales</taxon>
        <taxon>Acaulosporaceae</taxon>
        <taxon>Acaulospora</taxon>
    </lineage>
</organism>
<evidence type="ECO:0000313" key="2">
    <source>
        <dbReference type="Proteomes" id="UP000789342"/>
    </source>
</evidence>
<sequence length="56" mass="6369">MSKDLEDIEDFPSTREQASNEEITKYVKQLDGVKILDPVLIISPNQAWINLLCSYG</sequence>
<dbReference type="OrthoDB" id="2307319at2759"/>
<dbReference type="Proteomes" id="UP000789342">
    <property type="component" value="Unassembled WGS sequence"/>
</dbReference>